<dbReference type="NCBIfam" id="NF033668">
    <property type="entry name" value="rSAM_PA0069"/>
    <property type="match status" value="1"/>
</dbReference>
<dbReference type="SMART" id="SM00729">
    <property type="entry name" value="Elp3"/>
    <property type="match status" value="1"/>
</dbReference>
<organism evidence="6 7">
    <name type="scientific">Salinisphaera orenii MK-B5</name>
    <dbReference type="NCBI Taxonomy" id="856730"/>
    <lineage>
        <taxon>Bacteria</taxon>
        <taxon>Pseudomonadati</taxon>
        <taxon>Pseudomonadota</taxon>
        <taxon>Gammaproteobacteria</taxon>
        <taxon>Salinisphaerales</taxon>
        <taxon>Salinisphaeraceae</taxon>
        <taxon>Salinisphaera</taxon>
    </lineage>
</organism>
<evidence type="ECO:0000256" key="2">
    <source>
        <dbReference type="ARBA" id="ARBA00023004"/>
    </source>
</evidence>
<dbReference type="AlphaFoldDB" id="A0A423PND6"/>
<evidence type="ECO:0000313" key="7">
    <source>
        <dbReference type="Proteomes" id="UP000283993"/>
    </source>
</evidence>
<accession>A0A423PND6</accession>
<dbReference type="PANTHER" id="PTHR43432:SF3">
    <property type="entry name" value="SLR0285 PROTEIN"/>
    <property type="match status" value="1"/>
</dbReference>
<dbReference type="GO" id="GO:0046872">
    <property type="term" value="F:metal ion binding"/>
    <property type="evidence" value="ECO:0007669"/>
    <property type="project" value="UniProtKB-KW"/>
</dbReference>
<dbReference type="EMBL" id="AYKH01000016">
    <property type="protein sequence ID" value="ROO27031.1"/>
    <property type="molecule type" value="Genomic_DNA"/>
</dbReference>
<feature type="domain" description="Radical SAM core" evidence="5">
    <location>
        <begin position="66"/>
        <end position="303"/>
    </location>
</feature>
<dbReference type="Proteomes" id="UP000283993">
    <property type="component" value="Unassembled WGS sequence"/>
</dbReference>
<dbReference type="InterPro" id="IPR007197">
    <property type="entry name" value="rSAM"/>
</dbReference>
<keyword evidence="3" id="KW-0411">Iron-sulfur</keyword>
<keyword evidence="7" id="KW-1185">Reference proteome</keyword>
<evidence type="ECO:0000313" key="6">
    <source>
        <dbReference type="EMBL" id="ROO27031.1"/>
    </source>
</evidence>
<reference evidence="6 7" key="1">
    <citation type="submission" date="2013-10" db="EMBL/GenBank/DDBJ databases">
        <title>Salinisphaera orenii MK-B5 Genome Sequencing.</title>
        <authorList>
            <person name="Lai Q."/>
            <person name="Li C."/>
            <person name="Shao Z."/>
        </authorList>
    </citation>
    <scope>NUCLEOTIDE SEQUENCE [LARGE SCALE GENOMIC DNA]</scope>
    <source>
        <strain evidence="6 7">MK-B5</strain>
    </source>
</reference>
<dbReference type="GO" id="GO:0051536">
    <property type="term" value="F:iron-sulfur cluster binding"/>
    <property type="evidence" value="ECO:0007669"/>
    <property type="project" value="UniProtKB-KW"/>
</dbReference>
<protein>
    <submittedName>
        <fullName evidence="6">Radical SAM protein</fullName>
    </submittedName>
</protein>
<dbReference type="InterPro" id="IPR058240">
    <property type="entry name" value="rSAM_sf"/>
</dbReference>
<feature type="region of interest" description="Disordered" evidence="4">
    <location>
        <begin position="44"/>
        <end position="64"/>
    </location>
</feature>
<proteinExistence type="predicted"/>
<name>A0A423PND6_9GAMM</name>
<evidence type="ECO:0000256" key="3">
    <source>
        <dbReference type="ARBA" id="ARBA00023014"/>
    </source>
</evidence>
<gene>
    <name evidence="6" type="ORF">SAOR_09445</name>
</gene>
<evidence type="ECO:0000256" key="1">
    <source>
        <dbReference type="ARBA" id="ARBA00022723"/>
    </source>
</evidence>
<dbReference type="SFLD" id="SFLDS00029">
    <property type="entry name" value="Radical_SAM"/>
    <property type="match status" value="1"/>
</dbReference>
<evidence type="ECO:0000259" key="5">
    <source>
        <dbReference type="PROSITE" id="PS51918"/>
    </source>
</evidence>
<dbReference type="RefSeq" id="WP_123631212.1">
    <property type="nucleotide sequence ID" value="NZ_AYKH01000016.1"/>
</dbReference>
<dbReference type="Gene3D" id="3.80.30.30">
    <property type="match status" value="1"/>
</dbReference>
<dbReference type="Pfam" id="PF04055">
    <property type="entry name" value="Radical_SAM"/>
    <property type="match status" value="1"/>
</dbReference>
<keyword evidence="1" id="KW-0479">Metal-binding</keyword>
<sequence>MPHRPTHHKTRGALTNPAGRFAAAGADDFDDGWGTLDAEALADDTPPATRLHADPARRVISRNDSPDVPFSASINPYKGCSHGCIYCFARPTHEYLDHSAGLDFETEIYYKPDAAERFEAELRAPGYRCTPITLGANTDPYQPDERRLRITRALLAVARRFNQPISIVTKGALVTRDIDVLGEMAADNLASVMVSVTSLDATLKRRLEPRAAGPGRRFAAIEALRRAGIPVGVLVAPVIPALTDHELEALVARAAEAGALTAGYVLLRLPYGVKHLFRDWLAAHYPDRAAHVMSLINQSHGGRDYDARWGQRMRGSGVHAELIARRFRLACRRAGIDASRRITLDTGRFACPPAAGDQKAFDFA</sequence>
<comment type="caution">
    <text evidence="6">The sequence shown here is derived from an EMBL/GenBank/DDBJ whole genome shotgun (WGS) entry which is preliminary data.</text>
</comment>
<dbReference type="SUPFAM" id="SSF102114">
    <property type="entry name" value="Radical SAM enzymes"/>
    <property type="match status" value="1"/>
</dbReference>
<dbReference type="SFLD" id="SFLDG01084">
    <property type="entry name" value="Uncharacterised_Radical_SAM_Su"/>
    <property type="match status" value="1"/>
</dbReference>
<dbReference type="PROSITE" id="PS51918">
    <property type="entry name" value="RADICAL_SAM"/>
    <property type="match status" value="1"/>
</dbReference>
<keyword evidence="2" id="KW-0408">Iron</keyword>
<dbReference type="CDD" id="cd01335">
    <property type="entry name" value="Radical_SAM"/>
    <property type="match status" value="1"/>
</dbReference>
<dbReference type="InterPro" id="IPR040086">
    <property type="entry name" value="MJ0683-like"/>
</dbReference>
<evidence type="ECO:0000256" key="4">
    <source>
        <dbReference type="SAM" id="MobiDB-lite"/>
    </source>
</evidence>
<dbReference type="InterPro" id="IPR006638">
    <property type="entry name" value="Elp3/MiaA/NifB-like_rSAM"/>
</dbReference>
<dbReference type="PANTHER" id="PTHR43432">
    <property type="entry name" value="SLR0285 PROTEIN"/>
    <property type="match status" value="1"/>
</dbReference>
<dbReference type="GO" id="GO:0003824">
    <property type="term" value="F:catalytic activity"/>
    <property type="evidence" value="ECO:0007669"/>
    <property type="project" value="InterPro"/>
</dbReference>